<evidence type="ECO:0000313" key="2">
    <source>
        <dbReference type="EMBL" id="TYR32218.1"/>
    </source>
</evidence>
<feature type="transmembrane region" description="Helical" evidence="1">
    <location>
        <begin position="93"/>
        <end position="112"/>
    </location>
</feature>
<dbReference type="AlphaFoldDB" id="A0A5D4GV07"/>
<comment type="caution">
    <text evidence="2">The sequence shown here is derived from an EMBL/GenBank/DDBJ whole genome shotgun (WGS) entry which is preliminary data.</text>
</comment>
<feature type="transmembrane region" description="Helical" evidence="1">
    <location>
        <begin position="6"/>
        <end position="28"/>
    </location>
</feature>
<feature type="transmembrane region" description="Helical" evidence="1">
    <location>
        <begin position="62"/>
        <end position="81"/>
    </location>
</feature>
<keyword evidence="1" id="KW-0472">Membrane</keyword>
<accession>A0A5D4GV07</accession>
<organism evidence="2 3">
    <name type="scientific">Sphingobacterium phlebotomi</name>
    <dbReference type="NCBI Taxonomy" id="2605433"/>
    <lineage>
        <taxon>Bacteria</taxon>
        <taxon>Pseudomonadati</taxon>
        <taxon>Bacteroidota</taxon>
        <taxon>Sphingobacteriia</taxon>
        <taxon>Sphingobacteriales</taxon>
        <taxon>Sphingobacteriaceae</taxon>
        <taxon>Sphingobacterium</taxon>
    </lineage>
</organism>
<sequence length="165" mass="18040">MGLSNLGLFHTVVGVVAIIAAAVDFTKVGKVDLSQLTGKIYFYGTLITSLTALGLSKAGGFNVGHVFSLLIVILIVIAYVLHIKRPGNNKYRYYENFLLSLSFFLSLIPTVNETFTRVPVSKPLAAGPTDPIIAQTLLVLFILFVLGSVLQFRKQKKINNAIRQD</sequence>
<dbReference type="RefSeq" id="WP_148920948.1">
    <property type="nucleotide sequence ID" value="NZ_VTAV01000020.1"/>
</dbReference>
<evidence type="ECO:0000256" key="1">
    <source>
        <dbReference type="SAM" id="Phobius"/>
    </source>
</evidence>
<protein>
    <recommendedName>
        <fullName evidence="4">Transmembrane protein</fullName>
    </recommendedName>
</protein>
<dbReference type="EMBL" id="VTAV01000020">
    <property type="protein sequence ID" value="TYR32218.1"/>
    <property type="molecule type" value="Genomic_DNA"/>
</dbReference>
<proteinExistence type="predicted"/>
<keyword evidence="1" id="KW-0812">Transmembrane</keyword>
<keyword evidence="1" id="KW-1133">Transmembrane helix</keyword>
<gene>
    <name evidence="2" type="ORF">FXV77_19660</name>
</gene>
<keyword evidence="3" id="KW-1185">Reference proteome</keyword>
<evidence type="ECO:0008006" key="4">
    <source>
        <dbReference type="Google" id="ProtNLM"/>
    </source>
</evidence>
<dbReference type="Proteomes" id="UP000322362">
    <property type="component" value="Unassembled WGS sequence"/>
</dbReference>
<evidence type="ECO:0000313" key="3">
    <source>
        <dbReference type="Proteomes" id="UP000322362"/>
    </source>
</evidence>
<name>A0A5D4GV07_9SPHI</name>
<reference evidence="2 3" key="1">
    <citation type="submission" date="2019-08" db="EMBL/GenBank/DDBJ databases">
        <title>Phlebobacter frassis gen. nov. sp. nov., a new member of family Sphingobacteriaceae isolated from sand fly rearing media.</title>
        <authorList>
            <person name="Kakumanu M.L."/>
            <person name="Marayati B.F."/>
            <person name="Wada-Katsumata A."/>
            <person name="Wasserberg G."/>
            <person name="Schal C."/>
            <person name="Apperson C.S."/>
            <person name="Ponnusamy L."/>
        </authorList>
    </citation>
    <scope>NUCLEOTIDE SEQUENCE [LARGE SCALE GENOMIC DNA]</scope>
    <source>
        <strain evidence="2 3">SSI9</strain>
    </source>
</reference>
<feature type="transmembrane region" description="Helical" evidence="1">
    <location>
        <begin position="132"/>
        <end position="150"/>
    </location>
</feature>